<feature type="domain" description="MobA-like NTP transferase" evidence="2">
    <location>
        <begin position="12"/>
        <end position="175"/>
    </location>
</feature>
<dbReference type="CDD" id="cd04182">
    <property type="entry name" value="GT_2_like_f"/>
    <property type="match status" value="1"/>
</dbReference>
<dbReference type="Proteomes" id="UP000281975">
    <property type="component" value="Unassembled WGS sequence"/>
</dbReference>
<gene>
    <name evidence="3" type="ORF">C7446_2148</name>
</gene>
<comment type="caution">
    <text evidence="3">The sequence shown here is derived from an EMBL/GenBank/DDBJ whole genome shotgun (WGS) entry which is preliminary data.</text>
</comment>
<dbReference type="OrthoDB" id="5298023at2"/>
<accession>A0A420WV77</accession>
<organism evidence="3 4">
    <name type="scientific">Kushneria sinocarnis</name>
    <dbReference type="NCBI Taxonomy" id="595502"/>
    <lineage>
        <taxon>Bacteria</taxon>
        <taxon>Pseudomonadati</taxon>
        <taxon>Pseudomonadota</taxon>
        <taxon>Gammaproteobacteria</taxon>
        <taxon>Oceanospirillales</taxon>
        <taxon>Halomonadaceae</taxon>
        <taxon>Kushneria</taxon>
    </lineage>
</organism>
<keyword evidence="4" id="KW-1185">Reference proteome</keyword>
<sequence length="203" mass="21949">MSPEASRHRAVALVLAAGRGRRFGSDKRLARLADGRPLLVATLESLTPVFDEILLVVRREEAFNTLALPPRVSLVHAERADEGMGASLATGVTALLSRAATPSAQALAVLLGDMPWLARDTLETLVARTEARTITRPAHDGRPGHPVLFGRDFWPLLAEQGGDTGGREVIRRYRERVVDVPVSDPGIHRDVDYPADLGLSSPD</sequence>
<dbReference type="EMBL" id="RBIN01000006">
    <property type="protein sequence ID" value="RKR02434.1"/>
    <property type="molecule type" value="Genomic_DNA"/>
</dbReference>
<evidence type="ECO:0000313" key="4">
    <source>
        <dbReference type="Proteomes" id="UP000281975"/>
    </source>
</evidence>
<proteinExistence type="predicted"/>
<dbReference type="AlphaFoldDB" id="A0A420WV77"/>
<dbReference type="SUPFAM" id="SSF53448">
    <property type="entry name" value="Nucleotide-diphospho-sugar transferases"/>
    <property type="match status" value="1"/>
</dbReference>
<keyword evidence="3" id="KW-0548">Nucleotidyltransferase</keyword>
<dbReference type="Gene3D" id="3.90.550.10">
    <property type="entry name" value="Spore Coat Polysaccharide Biosynthesis Protein SpsA, Chain A"/>
    <property type="match status" value="1"/>
</dbReference>
<protein>
    <submittedName>
        <fullName evidence="3">Molybdenum cofactor cytidylyltransferase</fullName>
    </submittedName>
</protein>
<evidence type="ECO:0000313" key="3">
    <source>
        <dbReference type="EMBL" id="RKR02434.1"/>
    </source>
</evidence>
<reference evidence="3 4" key="1">
    <citation type="submission" date="2018-10" db="EMBL/GenBank/DDBJ databases">
        <title>Genomic Encyclopedia of Type Strains, Phase IV (KMG-IV): sequencing the most valuable type-strain genomes for metagenomic binning, comparative biology and taxonomic classification.</title>
        <authorList>
            <person name="Goeker M."/>
        </authorList>
    </citation>
    <scope>NUCLEOTIDE SEQUENCE [LARGE SCALE GENOMIC DNA]</scope>
    <source>
        <strain evidence="3 4">DSM 23229</strain>
    </source>
</reference>
<name>A0A420WV77_9GAMM</name>
<keyword evidence="3" id="KW-0808">Transferase</keyword>
<dbReference type="PANTHER" id="PTHR43777">
    <property type="entry name" value="MOLYBDENUM COFACTOR CYTIDYLYLTRANSFERASE"/>
    <property type="match status" value="1"/>
</dbReference>
<dbReference type="PANTHER" id="PTHR43777:SF1">
    <property type="entry name" value="MOLYBDENUM COFACTOR CYTIDYLYLTRANSFERASE"/>
    <property type="match status" value="1"/>
</dbReference>
<dbReference type="RefSeq" id="WP_121173091.1">
    <property type="nucleotide sequence ID" value="NZ_RBIN01000006.1"/>
</dbReference>
<evidence type="ECO:0000259" key="2">
    <source>
        <dbReference type="Pfam" id="PF12804"/>
    </source>
</evidence>
<dbReference type="Pfam" id="PF12804">
    <property type="entry name" value="NTP_transf_3"/>
    <property type="match status" value="1"/>
</dbReference>
<dbReference type="InterPro" id="IPR025877">
    <property type="entry name" value="MobA-like_NTP_Trfase"/>
</dbReference>
<evidence type="ECO:0000256" key="1">
    <source>
        <dbReference type="ARBA" id="ARBA00022842"/>
    </source>
</evidence>
<keyword evidence="1" id="KW-0460">Magnesium</keyword>
<dbReference type="InterPro" id="IPR029044">
    <property type="entry name" value="Nucleotide-diphossugar_trans"/>
</dbReference>
<dbReference type="GO" id="GO:0016779">
    <property type="term" value="F:nucleotidyltransferase activity"/>
    <property type="evidence" value="ECO:0007669"/>
    <property type="project" value="UniProtKB-KW"/>
</dbReference>